<name>A0A1R3XQ07_9BACT</name>
<sequence>MAHSTPYLMKAVLQKLPDIFLYRLHSFYSPFKFSGIHSISPAPDYGKKKKS</sequence>
<evidence type="ECO:0000313" key="1">
    <source>
        <dbReference type="EMBL" id="SIT93999.1"/>
    </source>
</evidence>
<accession>A0A1R3XQ07</accession>
<reference evidence="2" key="1">
    <citation type="submission" date="2017-01" db="EMBL/GenBank/DDBJ databases">
        <authorList>
            <person name="Varghese N."/>
            <person name="Submissions S."/>
        </authorList>
    </citation>
    <scope>NUCLEOTIDE SEQUENCE [LARGE SCALE GENOMIC DNA]</scope>
    <source>
        <strain evidence="2">LP100</strain>
    </source>
</reference>
<protein>
    <submittedName>
        <fullName evidence="1">Uncharacterized protein</fullName>
    </submittedName>
</protein>
<proteinExistence type="predicted"/>
<gene>
    <name evidence="1" type="ORF">SAMN05444128_3382</name>
</gene>
<dbReference type="AlphaFoldDB" id="A0A1R3XQ07"/>
<keyword evidence="2" id="KW-1185">Reference proteome</keyword>
<evidence type="ECO:0000313" key="2">
    <source>
        <dbReference type="Proteomes" id="UP000187181"/>
    </source>
</evidence>
<organism evidence="1 2">
    <name type="scientific">Pontibacter indicus</name>
    <dbReference type="NCBI Taxonomy" id="1317125"/>
    <lineage>
        <taxon>Bacteria</taxon>
        <taxon>Pseudomonadati</taxon>
        <taxon>Bacteroidota</taxon>
        <taxon>Cytophagia</taxon>
        <taxon>Cytophagales</taxon>
        <taxon>Hymenobacteraceae</taxon>
        <taxon>Pontibacter</taxon>
    </lineage>
</organism>
<dbReference type="Proteomes" id="UP000187181">
    <property type="component" value="Unassembled WGS sequence"/>
</dbReference>
<dbReference type="RefSeq" id="WP_170871896.1">
    <property type="nucleotide sequence ID" value="NZ_FTPP01000003.1"/>
</dbReference>
<dbReference type="STRING" id="1317125.SAMN05444128_3382"/>
<dbReference type="EMBL" id="FTPP01000003">
    <property type="protein sequence ID" value="SIT93999.1"/>
    <property type="molecule type" value="Genomic_DNA"/>
</dbReference>